<feature type="transmembrane region" description="Helical" evidence="5">
    <location>
        <begin position="108"/>
        <end position="124"/>
    </location>
</feature>
<dbReference type="InterPro" id="IPR007168">
    <property type="entry name" value="Phageshock_PspC_N"/>
</dbReference>
<dbReference type="PANTHER" id="PTHR24421">
    <property type="entry name" value="NITRATE/NITRITE SENSOR PROTEIN NARX-RELATED"/>
    <property type="match status" value="1"/>
</dbReference>
<dbReference type="EMBL" id="JBHSKP010000007">
    <property type="protein sequence ID" value="MFC5152846.1"/>
    <property type="molecule type" value="Genomic_DNA"/>
</dbReference>
<keyword evidence="5" id="KW-0812">Transmembrane</keyword>
<evidence type="ECO:0000256" key="2">
    <source>
        <dbReference type="ARBA" id="ARBA00022777"/>
    </source>
</evidence>
<protein>
    <submittedName>
        <fullName evidence="8">PspC domain-containing protein</fullName>
    </submittedName>
</protein>
<feature type="transmembrane region" description="Helical" evidence="5">
    <location>
        <begin position="50"/>
        <end position="77"/>
    </location>
</feature>
<keyword evidence="1" id="KW-0808">Transferase</keyword>
<feature type="domain" description="Histidine kinase/HSP90-like ATPase" evidence="6">
    <location>
        <begin position="341"/>
        <end position="427"/>
    </location>
</feature>
<feature type="transmembrane region" description="Helical" evidence="5">
    <location>
        <begin position="175"/>
        <end position="195"/>
    </location>
</feature>
<feature type="domain" description="Phage shock protein PspC N-terminal" evidence="7">
    <location>
        <begin position="23"/>
        <end position="78"/>
    </location>
</feature>
<dbReference type="RefSeq" id="WP_344478963.1">
    <property type="nucleotide sequence ID" value="NZ_BAAASB010000011.1"/>
</dbReference>
<evidence type="ECO:0000256" key="5">
    <source>
        <dbReference type="SAM" id="Phobius"/>
    </source>
</evidence>
<keyword evidence="2" id="KW-0418">Kinase</keyword>
<accession>A0ABW0AGG3</accession>
<dbReference type="Pfam" id="PF04024">
    <property type="entry name" value="PspC"/>
    <property type="match status" value="1"/>
</dbReference>
<dbReference type="SUPFAM" id="SSF55874">
    <property type="entry name" value="ATPase domain of HSP90 chaperone/DNA topoisomerase II/histidine kinase"/>
    <property type="match status" value="1"/>
</dbReference>
<reference evidence="9" key="1">
    <citation type="journal article" date="2019" name="Int. J. Syst. Evol. Microbiol.">
        <title>The Global Catalogue of Microorganisms (GCM) 10K type strain sequencing project: providing services to taxonomists for standard genome sequencing and annotation.</title>
        <authorList>
            <consortium name="The Broad Institute Genomics Platform"/>
            <consortium name="The Broad Institute Genome Sequencing Center for Infectious Disease"/>
            <person name="Wu L."/>
            <person name="Ma J."/>
        </authorList>
    </citation>
    <scope>NUCLEOTIDE SEQUENCE [LARGE SCALE GENOMIC DNA]</scope>
    <source>
        <strain evidence="9">PCU 266</strain>
    </source>
</reference>
<sequence length="432" mass="46483">MPAATPRSAAASRAPVPEDAPPRKLYRSADGRLLGGVARGLAGHLGLPVIWVRLVFLGLFMADGLGALLYAVFWIVVPLGVGGRTAEPRSVFEVTDDGRRKLRKPDKGQLFAMVALLFGAAIFIGDLETRSSANRYVWPTLLIGAGVVLVWRQADNARRARWTEANSRRRRLFQLGRGLAGVALVGMGLAVFMVVRGSAAQLGNVLTAAIAVIAGIGLLAGPWLVRMTQDLSEERTMRIRAQERAEVAAHVHDSVLHTLTLIQRNAADAGEVRRLARAQERELRNWLYKPEGTGKDESEEPDTLAEAVKKAAAEVEDKHGVPLEVVVVGDCPLDEGLAAQMQAAREAMVNAAKYGGQGGAVQVFAEVDGRTVYVSVRDRGPGFDLDSVPDDRMGVRESIIGRMQRNGGTARLRPAPGGGTEVELEMERAADE</sequence>
<feature type="region of interest" description="Disordered" evidence="4">
    <location>
        <begin position="407"/>
        <end position="432"/>
    </location>
</feature>
<gene>
    <name evidence="8" type="ORF">ACFPRH_13985</name>
</gene>
<evidence type="ECO:0000256" key="1">
    <source>
        <dbReference type="ARBA" id="ARBA00022679"/>
    </source>
</evidence>
<dbReference type="Pfam" id="PF02518">
    <property type="entry name" value="HATPase_c"/>
    <property type="match status" value="1"/>
</dbReference>
<evidence type="ECO:0000256" key="3">
    <source>
        <dbReference type="ARBA" id="ARBA00023012"/>
    </source>
</evidence>
<dbReference type="Proteomes" id="UP001596160">
    <property type="component" value="Unassembled WGS sequence"/>
</dbReference>
<dbReference type="PANTHER" id="PTHR24421:SF61">
    <property type="entry name" value="OXYGEN SENSOR HISTIDINE KINASE NREB"/>
    <property type="match status" value="1"/>
</dbReference>
<keyword evidence="9" id="KW-1185">Reference proteome</keyword>
<dbReference type="InterPro" id="IPR050482">
    <property type="entry name" value="Sensor_HK_TwoCompSys"/>
</dbReference>
<evidence type="ECO:0000313" key="9">
    <source>
        <dbReference type="Proteomes" id="UP001596160"/>
    </source>
</evidence>
<feature type="region of interest" description="Disordered" evidence="4">
    <location>
        <begin position="1"/>
        <end position="23"/>
    </location>
</feature>
<feature type="transmembrane region" description="Helical" evidence="5">
    <location>
        <begin position="201"/>
        <end position="225"/>
    </location>
</feature>
<proteinExistence type="predicted"/>
<evidence type="ECO:0000256" key="4">
    <source>
        <dbReference type="SAM" id="MobiDB-lite"/>
    </source>
</evidence>
<dbReference type="InterPro" id="IPR036890">
    <property type="entry name" value="HATPase_C_sf"/>
</dbReference>
<organism evidence="8 9">
    <name type="scientific">Streptomyces amakusaensis</name>
    <dbReference type="NCBI Taxonomy" id="67271"/>
    <lineage>
        <taxon>Bacteria</taxon>
        <taxon>Bacillati</taxon>
        <taxon>Actinomycetota</taxon>
        <taxon>Actinomycetes</taxon>
        <taxon>Kitasatosporales</taxon>
        <taxon>Streptomycetaceae</taxon>
        <taxon>Streptomyces</taxon>
    </lineage>
</organism>
<evidence type="ECO:0000259" key="7">
    <source>
        <dbReference type="Pfam" id="PF04024"/>
    </source>
</evidence>
<comment type="caution">
    <text evidence="8">The sequence shown here is derived from an EMBL/GenBank/DDBJ whole genome shotgun (WGS) entry which is preliminary data.</text>
</comment>
<dbReference type="Gene3D" id="3.30.565.10">
    <property type="entry name" value="Histidine kinase-like ATPase, C-terminal domain"/>
    <property type="match status" value="1"/>
</dbReference>
<name>A0ABW0AGG3_9ACTN</name>
<evidence type="ECO:0000259" key="6">
    <source>
        <dbReference type="Pfam" id="PF02518"/>
    </source>
</evidence>
<keyword evidence="3" id="KW-0902">Two-component regulatory system</keyword>
<feature type="transmembrane region" description="Helical" evidence="5">
    <location>
        <begin position="136"/>
        <end position="154"/>
    </location>
</feature>
<keyword evidence="5" id="KW-1133">Transmembrane helix</keyword>
<dbReference type="InterPro" id="IPR003594">
    <property type="entry name" value="HATPase_dom"/>
</dbReference>
<keyword evidence="5" id="KW-0472">Membrane</keyword>
<evidence type="ECO:0000313" key="8">
    <source>
        <dbReference type="EMBL" id="MFC5152846.1"/>
    </source>
</evidence>
<feature type="compositionally biased region" description="Low complexity" evidence="4">
    <location>
        <begin position="1"/>
        <end position="15"/>
    </location>
</feature>